<gene>
    <name evidence="2" type="ORF">EVOR1521_LOCUS27416</name>
</gene>
<comment type="caution">
    <text evidence="2">The sequence shown here is derived from an EMBL/GenBank/DDBJ whole genome shotgun (WGS) entry which is preliminary data.</text>
</comment>
<evidence type="ECO:0000256" key="1">
    <source>
        <dbReference type="SAM" id="MobiDB-lite"/>
    </source>
</evidence>
<dbReference type="AlphaFoldDB" id="A0AA36JF82"/>
<name>A0AA36JF82_9DINO</name>
<dbReference type="Proteomes" id="UP001178507">
    <property type="component" value="Unassembled WGS sequence"/>
</dbReference>
<sequence length="547" mass="58182">MTAAVASYPGPYQERSSTPPSRCSYTPPSSVGRGSGALHFGGRPVATPLGLAALWEKEPIGKSAPAPSGPPLHRATHGASWGRGSTSPRRSPGPLMIRAEGSMEHTPRAGFQDSPRGPARRSATPSRLGFPDPKSPEREIRAERAVRQTSQSPRVPTLPGRNEDLIHQHVLYIMRKNPDVARSRKVQQVTEGVYLVDGHEVNIEWKHATEPGQRGCPMVVDGPMHQPLIDYLRYSEENKQYDLETVVCTTALHQVPKDKRMTFDDKHKQYSRLDAMKVAKEQACIREQAADYTLDGKQVPNELVRRYNKALRSKVRGSRKDDRVILAQEQEPAPHAGQPSPPVPAACADTAQAAQAAGTAGTAGTAAGAVSKAKAAGTAAAGTAAAGTAAAAGERGESRGQGGGQGRVLDGAAAVSCRHAHGCSGHGGHTREKLAAGARASAQAFSNRHQPWHLAEWRPVLRAWARGHCRGLLAAARGDAQLEWLSYSSGGRSDRLSASAGSDRAAGCAAGVCWAARHGVRAGESVGELPYPPNVRGTQRPRPRTRS</sequence>
<evidence type="ECO:0000313" key="3">
    <source>
        <dbReference type="Proteomes" id="UP001178507"/>
    </source>
</evidence>
<feature type="compositionally biased region" description="Basic and acidic residues" evidence="1">
    <location>
        <begin position="134"/>
        <end position="146"/>
    </location>
</feature>
<accession>A0AA36JF82</accession>
<evidence type="ECO:0000313" key="2">
    <source>
        <dbReference type="EMBL" id="CAJ1405115.1"/>
    </source>
</evidence>
<reference evidence="2" key="1">
    <citation type="submission" date="2023-08" db="EMBL/GenBank/DDBJ databases">
        <authorList>
            <person name="Chen Y."/>
            <person name="Shah S."/>
            <person name="Dougan E. K."/>
            <person name="Thang M."/>
            <person name="Chan C."/>
        </authorList>
    </citation>
    <scope>NUCLEOTIDE SEQUENCE</scope>
</reference>
<feature type="region of interest" description="Disordered" evidence="1">
    <location>
        <begin position="330"/>
        <end position="349"/>
    </location>
</feature>
<feature type="region of interest" description="Disordered" evidence="1">
    <location>
        <begin position="60"/>
        <end position="161"/>
    </location>
</feature>
<proteinExistence type="predicted"/>
<feature type="region of interest" description="Disordered" evidence="1">
    <location>
        <begin position="524"/>
        <end position="547"/>
    </location>
</feature>
<organism evidence="2 3">
    <name type="scientific">Effrenium voratum</name>
    <dbReference type="NCBI Taxonomy" id="2562239"/>
    <lineage>
        <taxon>Eukaryota</taxon>
        <taxon>Sar</taxon>
        <taxon>Alveolata</taxon>
        <taxon>Dinophyceae</taxon>
        <taxon>Suessiales</taxon>
        <taxon>Symbiodiniaceae</taxon>
        <taxon>Effrenium</taxon>
    </lineage>
</organism>
<keyword evidence="3" id="KW-1185">Reference proteome</keyword>
<feature type="compositionally biased region" description="Polar residues" evidence="1">
    <location>
        <begin position="14"/>
        <end position="29"/>
    </location>
</feature>
<feature type="region of interest" description="Disordered" evidence="1">
    <location>
        <begin position="1"/>
        <end position="45"/>
    </location>
</feature>
<protein>
    <submittedName>
        <fullName evidence="2">Uncharacterized protein</fullName>
    </submittedName>
</protein>
<dbReference type="EMBL" id="CAUJNA010003570">
    <property type="protein sequence ID" value="CAJ1405115.1"/>
    <property type="molecule type" value="Genomic_DNA"/>
</dbReference>